<evidence type="ECO:0000313" key="2">
    <source>
        <dbReference type="Proteomes" id="UP000006727"/>
    </source>
</evidence>
<dbReference type="Proteomes" id="UP000006727">
    <property type="component" value="Chromosome 7"/>
</dbReference>
<accession>A0A7I4E843</accession>
<dbReference type="EMBL" id="ABEU02000007">
    <property type="status" value="NOT_ANNOTATED_CDS"/>
    <property type="molecule type" value="Genomic_DNA"/>
</dbReference>
<reference evidence="1 2" key="1">
    <citation type="journal article" date="2008" name="Science">
        <title>The Physcomitrella genome reveals evolutionary insights into the conquest of land by plants.</title>
        <authorList>
            <person name="Rensing S."/>
            <person name="Lang D."/>
            <person name="Zimmer A."/>
            <person name="Terry A."/>
            <person name="Salamov A."/>
            <person name="Shapiro H."/>
            <person name="Nishiyama T."/>
            <person name="Perroud P.-F."/>
            <person name="Lindquist E."/>
            <person name="Kamisugi Y."/>
            <person name="Tanahashi T."/>
            <person name="Sakakibara K."/>
            <person name="Fujita T."/>
            <person name="Oishi K."/>
            <person name="Shin-I T."/>
            <person name="Kuroki Y."/>
            <person name="Toyoda A."/>
            <person name="Suzuki Y."/>
            <person name="Hashimoto A."/>
            <person name="Yamaguchi K."/>
            <person name="Sugano A."/>
            <person name="Kohara Y."/>
            <person name="Fujiyama A."/>
            <person name="Anterola A."/>
            <person name="Aoki S."/>
            <person name="Ashton N."/>
            <person name="Barbazuk W.B."/>
            <person name="Barker E."/>
            <person name="Bennetzen J."/>
            <person name="Bezanilla M."/>
            <person name="Blankenship R."/>
            <person name="Cho S.H."/>
            <person name="Dutcher S."/>
            <person name="Estelle M."/>
            <person name="Fawcett J.A."/>
            <person name="Gundlach H."/>
            <person name="Hanada K."/>
            <person name="Heyl A."/>
            <person name="Hicks K.A."/>
            <person name="Hugh J."/>
            <person name="Lohr M."/>
            <person name="Mayer K."/>
            <person name="Melkozernov A."/>
            <person name="Murata T."/>
            <person name="Nelson D."/>
            <person name="Pils B."/>
            <person name="Prigge M."/>
            <person name="Reiss B."/>
            <person name="Renner T."/>
            <person name="Rombauts S."/>
            <person name="Rushton P."/>
            <person name="Sanderfoot A."/>
            <person name="Schween G."/>
            <person name="Shiu S.-H."/>
            <person name="Stueber K."/>
            <person name="Theodoulou F.L."/>
            <person name="Tu H."/>
            <person name="Van de Peer Y."/>
            <person name="Verrier P.J."/>
            <person name="Waters E."/>
            <person name="Wood A."/>
            <person name="Yang L."/>
            <person name="Cove D."/>
            <person name="Cuming A."/>
            <person name="Hasebe M."/>
            <person name="Lucas S."/>
            <person name="Mishler D.B."/>
            <person name="Reski R."/>
            <person name="Grigoriev I."/>
            <person name="Quatrano R.S."/>
            <person name="Boore J.L."/>
        </authorList>
    </citation>
    <scope>NUCLEOTIDE SEQUENCE [LARGE SCALE GENOMIC DNA]</scope>
    <source>
        <strain evidence="1 2">cv. Gransden 2004</strain>
    </source>
</reference>
<reference evidence="1 2" key="2">
    <citation type="journal article" date="2018" name="Plant J.">
        <title>The Physcomitrella patens chromosome-scale assembly reveals moss genome structure and evolution.</title>
        <authorList>
            <person name="Lang D."/>
            <person name="Ullrich K.K."/>
            <person name="Murat F."/>
            <person name="Fuchs J."/>
            <person name="Jenkins J."/>
            <person name="Haas F.B."/>
            <person name="Piednoel M."/>
            <person name="Gundlach H."/>
            <person name="Van Bel M."/>
            <person name="Meyberg R."/>
            <person name="Vives C."/>
            <person name="Morata J."/>
            <person name="Symeonidi A."/>
            <person name="Hiss M."/>
            <person name="Muchero W."/>
            <person name="Kamisugi Y."/>
            <person name="Saleh O."/>
            <person name="Blanc G."/>
            <person name="Decker E.L."/>
            <person name="van Gessel N."/>
            <person name="Grimwood J."/>
            <person name="Hayes R.D."/>
            <person name="Graham S.W."/>
            <person name="Gunter L.E."/>
            <person name="McDaniel S.F."/>
            <person name="Hoernstein S.N.W."/>
            <person name="Larsson A."/>
            <person name="Li F.W."/>
            <person name="Perroud P.F."/>
            <person name="Phillips J."/>
            <person name="Ranjan P."/>
            <person name="Rokshar D.S."/>
            <person name="Rothfels C.J."/>
            <person name="Schneider L."/>
            <person name="Shu S."/>
            <person name="Stevenson D.W."/>
            <person name="Thummler F."/>
            <person name="Tillich M."/>
            <person name="Villarreal Aguilar J.C."/>
            <person name="Widiez T."/>
            <person name="Wong G.K."/>
            <person name="Wymore A."/>
            <person name="Zhang Y."/>
            <person name="Zimmer A.D."/>
            <person name="Quatrano R.S."/>
            <person name="Mayer K.F.X."/>
            <person name="Goodstein D."/>
            <person name="Casacuberta J.M."/>
            <person name="Vandepoele K."/>
            <person name="Reski R."/>
            <person name="Cuming A.C."/>
            <person name="Tuskan G.A."/>
            <person name="Maumus F."/>
            <person name="Salse J."/>
            <person name="Schmutz J."/>
            <person name="Rensing S.A."/>
        </authorList>
    </citation>
    <scope>NUCLEOTIDE SEQUENCE [LARGE SCALE GENOMIC DNA]</scope>
    <source>
        <strain evidence="1 2">cv. Gransden 2004</strain>
    </source>
</reference>
<organism evidence="1 2">
    <name type="scientific">Physcomitrium patens</name>
    <name type="common">Spreading-leaved earth moss</name>
    <name type="synonym">Physcomitrella patens</name>
    <dbReference type="NCBI Taxonomy" id="3218"/>
    <lineage>
        <taxon>Eukaryota</taxon>
        <taxon>Viridiplantae</taxon>
        <taxon>Streptophyta</taxon>
        <taxon>Embryophyta</taxon>
        <taxon>Bryophyta</taxon>
        <taxon>Bryophytina</taxon>
        <taxon>Bryopsida</taxon>
        <taxon>Funariidae</taxon>
        <taxon>Funariales</taxon>
        <taxon>Funariaceae</taxon>
        <taxon>Physcomitrium</taxon>
    </lineage>
</organism>
<sequence>MTPPSDAVYRSWSPRSMAFQSPDLCTHLHKCHAAKLRDLVSCFTHSGYAEGVSPRLGRRNSRTQVLSASVGWHIQAGVSTVLRLVCDMLAKREQDGDGIVSEQNRCYEASHKKLWRLKVFERYLI</sequence>
<protein>
    <submittedName>
        <fullName evidence="1">Uncharacterized protein</fullName>
    </submittedName>
</protein>
<proteinExistence type="predicted"/>
<name>A0A7I4E843_PHYPA</name>
<dbReference type="EnsemblPlants" id="Pp3c7_1610V3.2">
    <property type="protein sequence ID" value="Pp3c7_1610V3.2"/>
    <property type="gene ID" value="Pp3c7_1610"/>
</dbReference>
<dbReference type="RefSeq" id="XP_073391605.1">
    <property type="nucleotide sequence ID" value="XM_073535504.1"/>
</dbReference>
<evidence type="ECO:0000313" key="1">
    <source>
        <dbReference type="EnsemblPlants" id="Pp3c7_1610V3.2"/>
    </source>
</evidence>
<keyword evidence="2" id="KW-1185">Reference proteome</keyword>
<dbReference type="GeneID" id="141044441"/>
<dbReference type="AlphaFoldDB" id="A0A7I4E843"/>
<reference evidence="1" key="3">
    <citation type="submission" date="2020-12" db="UniProtKB">
        <authorList>
            <consortium name="EnsemblPlants"/>
        </authorList>
    </citation>
    <scope>IDENTIFICATION</scope>
</reference>
<dbReference type="Gramene" id="Pp3c7_1610V3.2">
    <property type="protein sequence ID" value="Pp3c7_1610V3.2"/>
    <property type="gene ID" value="Pp3c7_1610"/>
</dbReference>